<dbReference type="KEGG" id="dpx:DAPPUDRAFT_9788"/>
<name>E9I6K5_DAPPU</name>
<evidence type="ECO:0000256" key="1">
    <source>
        <dbReference type="SAM" id="MobiDB-lite"/>
    </source>
</evidence>
<reference evidence="2 3" key="1">
    <citation type="journal article" date="2011" name="Science">
        <title>The ecoresponsive genome of Daphnia pulex.</title>
        <authorList>
            <person name="Colbourne J.K."/>
            <person name="Pfrender M.E."/>
            <person name="Gilbert D."/>
            <person name="Thomas W.K."/>
            <person name="Tucker A."/>
            <person name="Oakley T.H."/>
            <person name="Tokishita S."/>
            <person name="Aerts A."/>
            <person name="Arnold G.J."/>
            <person name="Basu M.K."/>
            <person name="Bauer D.J."/>
            <person name="Caceres C.E."/>
            <person name="Carmel L."/>
            <person name="Casola C."/>
            <person name="Choi J.H."/>
            <person name="Detter J.C."/>
            <person name="Dong Q."/>
            <person name="Dusheyko S."/>
            <person name="Eads B.D."/>
            <person name="Frohlich T."/>
            <person name="Geiler-Samerotte K.A."/>
            <person name="Gerlach D."/>
            <person name="Hatcher P."/>
            <person name="Jogdeo S."/>
            <person name="Krijgsveld J."/>
            <person name="Kriventseva E.V."/>
            <person name="Kultz D."/>
            <person name="Laforsch C."/>
            <person name="Lindquist E."/>
            <person name="Lopez J."/>
            <person name="Manak J.R."/>
            <person name="Muller J."/>
            <person name="Pangilinan J."/>
            <person name="Patwardhan R.P."/>
            <person name="Pitluck S."/>
            <person name="Pritham E.J."/>
            <person name="Rechtsteiner A."/>
            <person name="Rho M."/>
            <person name="Rogozin I.B."/>
            <person name="Sakarya O."/>
            <person name="Salamov A."/>
            <person name="Schaack S."/>
            <person name="Shapiro H."/>
            <person name="Shiga Y."/>
            <person name="Skalitzky C."/>
            <person name="Smith Z."/>
            <person name="Souvorov A."/>
            <person name="Sung W."/>
            <person name="Tang Z."/>
            <person name="Tsuchiya D."/>
            <person name="Tu H."/>
            <person name="Vos H."/>
            <person name="Wang M."/>
            <person name="Wolf Y.I."/>
            <person name="Yamagata H."/>
            <person name="Yamada T."/>
            <person name="Ye Y."/>
            <person name="Shaw J.R."/>
            <person name="Andrews J."/>
            <person name="Crease T.J."/>
            <person name="Tang H."/>
            <person name="Lucas S.M."/>
            <person name="Robertson H.M."/>
            <person name="Bork P."/>
            <person name="Koonin E.V."/>
            <person name="Zdobnov E.M."/>
            <person name="Grigoriev I.V."/>
            <person name="Lynch M."/>
            <person name="Boore J.L."/>
        </authorList>
    </citation>
    <scope>NUCLEOTIDE SEQUENCE [LARGE SCALE GENOMIC DNA]</scope>
</reference>
<organism evidence="2 3">
    <name type="scientific">Daphnia pulex</name>
    <name type="common">Water flea</name>
    <dbReference type="NCBI Taxonomy" id="6669"/>
    <lineage>
        <taxon>Eukaryota</taxon>
        <taxon>Metazoa</taxon>
        <taxon>Ecdysozoa</taxon>
        <taxon>Arthropoda</taxon>
        <taxon>Crustacea</taxon>
        <taxon>Branchiopoda</taxon>
        <taxon>Diplostraca</taxon>
        <taxon>Cladocera</taxon>
        <taxon>Anomopoda</taxon>
        <taxon>Daphniidae</taxon>
        <taxon>Daphnia</taxon>
    </lineage>
</organism>
<dbReference type="AlphaFoldDB" id="E9I6K5"/>
<feature type="compositionally biased region" description="Polar residues" evidence="1">
    <location>
        <begin position="73"/>
        <end position="88"/>
    </location>
</feature>
<dbReference type="EMBL" id="GL736546">
    <property type="protein sequence ID" value="EFX60375.1"/>
    <property type="molecule type" value="Genomic_DNA"/>
</dbReference>
<protein>
    <submittedName>
        <fullName evidence="2">Uncharacterized protein</fullName>
    </submittedName>
</protein>
<gene>
    <name evidence="2" type="ORF">DAPPUDRAFT_9788</name>
</gene>
<feature type="compositionally biased region" description="Polar residues" evidence="1">
    <location>
        <begin position="7"/>
        <end position="25"/>
    </location>
</feature>
<evidence type="ECO:0000313" key="2">
    <source>
        <dbReference type="EMBL" id="EFX60375.1"/>
    </source>
</evidence>
<feature type="non-terminal residue" evidence="2">
    <location>
        <position position="122"/>
    </location>
</feature>
<dbReference type="Proteomes" id="UP000000305">
    <property type="component" value="Unassembled WGS sequence"/>
</dbReference>
<dbReference type="InParanoid" id="E9I6K5"/>
<accession>E9I6K5</accession>
<feature type="region of interest" description="Disordered" evidence="1">
    <location>
        <begin position="1"/>
        <end position="122"/>
    </location>
</feature>
<proteinExistence type="predicted"/>
<keyword evidence="3" id="KW-1185">Reference proteome</keyword>
<sequence>KPRVPQPTGSNQNDGYPAEQNNFPPTTGPPSGIHPFGQGSHRGNEPHGTPPRMTDFTNKTNEQSPTGGEPYGHSTSFEPRGTTWNSPFAPTGHQMGTPMNPPKGQPMGTPTGSPMGLPDGSP</sequence>
<dbReference type="HOGENOM" id="CLU_2032358_0_0_1"/>
<feature type="compositionally biased region" description="Polar residues" evidence="1">
    <location>
        <begin position="55"/>
        <end position="66"/>
    </location>
</feature>
<evidence type="ECO:0000313" key="3">
    <source>
        <dbReference type="Proteomes" id="UP000000305"/>
    </source>
</evidence>
<feature type="non-terminal residue" evidence="2">
    <location>
        <position position="1"/>
    </location>
</feature>